<dbReference type="EMBL" id="CP006987">
    <property type="protein sequence ID" value="AIC29597.1"/>
    <property type="molecule type" value="Genomic_DNA"/>
</dbReference>
<keyword evidence="3" id="KW-0804">Transcription</keyword>
<evidence type="ECO:0000256" key="2">
    <source>
        <dbReference type="ARBA" id="ARBA00023125"/>
    </source>
</evidence>
<dbReference type="Proteomes" id="UP000027180">
    <property type="component" value="Plasmid pRetIE4771a"/>
</dbReference>
<reference evidence="5 6" key="1">
    <citation type="submission" date="2013-12" db="EMBL/GenBank/DDBJ databases">
        <title>Complete genome sequence of Rhizobium etli bv. mimosae IE4771.</title>
        <authorList>
            <person name="Bustos P."/>
            <person name="Santamaria R.I."/>
            <person name="Lozano L."/>
            <person name="Ormeno-Orrillo E."/>
            <person name="Rogel M.A."/>
            <person name="Romero D."/>
            <person name="Cevallos M.A."/>
            <person name="Martinez-Romero E."/>
            <person name="Gonzalez V."/>
        </authorList>
    </citation>
    <scope>NUCLEOTIDE SEQUENCE [LARGE SCALE GENOMIC DNA]</scope>
    <source>
        <strain evidence="5 6">IE4771</strain>
        <plasmid evidence="6">Plasmid pRetIE4771a</plasmid>
    </source>
</reference>
<dbReference type="Gene3D" id="1.10.10.10">
    <property type="entry name" value="Winged helix-like DNA-binding domain superfamily/Winged helix DNA-binding domain"/>
    <property type="match status" value="1"/>
</dbReference>
<dbReference type="HOGENOM" id="CLU_017584_9_1_5"/>
<keyword evidence="5" id="KW-0614">Plasmid</keyword>
<dbReference type="SMART" id="SM00895">
    <property type="entry name" value="FCD"/>
    <property type="match status" value="1"/>
</dbReference>
<keyword evidence="2" id="KW-0238">DNA-binding</keyword>
<dbReference type="Pfam" id="PF00392">
    <property type="entry name" value="GntR"/>
    <property type="match status" value="1"/>
</dbReference>
<dbReference type="PANTHER" id="PTHR43537">
    <property type="entry name" value="TRANSCRIPTIONAL REGULATOR, GNTR FAMILY"/>
    <property type="match status" value="1"/>
</dbReference>
<organism evidence="5 6">
    <name type="scientific">Rhizobium etli bv. mimosae str. IE4771</name>
    <dbReference type="NCBI Taxonomy" id="1432050"/>
    <lineage>
        <taxon>Bacteria</taxon>
        <taxon>Pseudomonadati</taxon>
        <taxon>Pseudomonadota</taxon>
        <taxon>Alphaproteobacteria</taxon>
        <taxon>Hyphomicrobiales</taxon>
        <taxon>Rhizobiaceae</taxon>
        <taxon>Rhizobium/Agrobacterium group</taxon>
        <taxon>Rhizobium</taxon>
    </lineage>
</organism>
<geneLocation type="plasmid" evidence="5 6">
    <name>pRetIE4771a</name>
</geneLocation>
<dbReference type="OrthoDB" id="8114900at2"/>
<protein>
    <submittedName>
        <fullName evidence="5">GntR family transcriptional regulator protein</fullName>
    </submittedName>
</protein>
<dbReference type="SUPFAM" id="SSF46785">
    <property type="entry name" value="Winged helix' DNA-binding domain"/>
    <property type="match status" value="1"/>
</dbReference>
<dbReference type="InterPro" id="IPR036388">
    <property type="entry name" value="WH-like_DNA-bd_sf"/>
</dbReference>
<dbReference type="PRINTS" id="PR00035">
    <property type="entry name" value="HTHGNTR"/>
</dbReference>
<dbReference type="GO" id="GO:0003677">
    <property type="term" value="F:DNA binding"/>
    <property type="evidence" value="ECO:0007669"/>
    <property type="project" value="UniProtKB-KW"/>
</dbReference>
<evidence type="ECO:0000256" key="3">
    <source>
        <dbReference type="ARBA" id="ARBA00023163"/>
    </source>
</evidence>
<dbReference type="Pfam" id="PF07729">
    <property type="entry name" value="FCD"/>
    <property type="match status" value="1"/>
</dbReference>
<dbReference type="GO" id="GO:0003700">
    <property type="term" value="F:DNA-binding transcription factor activity"/>
    <property type="evidence" value="ECO:0007669"/>
    <property type="project" value="InterPro"/>
</dbReference>
<dbReference type="PROSITE" id="PS50949">
    <property type="entry name" value="HTH_GNTR"/>
    <property type="match status" value="1"/>
</dbReference>
<evidence type="ECO:0000256" key="1">
    <source>
        <dbReference type="ARBA" id="ARBA00023015"/>
    </source>
</evidence>
<dbReference type="InterPro" id="IPR008920">
    <property type="entry name" value="TF_FadR/GntR_C"/>
</dbReference>
<evidence type="ECO:0000313" key="5">
    <source>
        <dbReference type="EMBL" id="AIC29597.1"/>
    </source>
</evidence>
<dbReference type="Gene3D" id="1.20.120.530">
    <property type="entry name" value="GntR ligand-binding domain-like"/>
    <property type="match status" value="1"/>
</dbReference>
<sequence length="233" mass="26444">MLSVDPKKIPSRLDIALDYITGEIAKGNLGPGDKLPNEKELAQLLGISRTPIREAIKTLAVSGLVETRHGFGNYIRKDEGLPAMPLAMFQLYLQSSTPEMLMELRYIFDRNCSELASLRRTDEDLATMRECIDRLKRLSEDANSAIEDLLKADLDFHRAIYKAAGNPLIVVIADFVLTMVAPWVQKSLEVSGKWRAVDLHEHMFQMIRDRKTGDLSRESVEENMEHFRTSLLK</sequence>
<gene>
    <name evidence="5" type="ORF">IE4771_PA00091</name>
</gene>
<dbReference type="RefSeq" id="WP_004129783.1">
    <property type="nucleotide sequence ID" value="NZ_CP006987.1"/>
</dbReference>
<dbReference type="SUPFAM" id="SSF48008">
    <property type="entry name" value="GntR ligand-binding domain-like"/>
    <property type="match status" value="1"/>
</dbReference>
<dbReference type="InterPro" id="IPR011711">
    <property type="entry name" value="GntR_C"/>
</dbReference>
<proteinExistence type="predicted"/>
<evidence type="ECO:0000313" key="6">
    <source>
        <dbReference type="Proteomes" id="UP000027180"/>
    </source>
</evidence>
<evidence type="ECO:0000259" key="4">
    <source>
        <dbReference type="PROSITE" id="PS50949"/>
    </source>
</evidence>
<keyword evidence="1" id="KW-0805">Transcription regulation</keyword>
<dbReference type="InterPro" id="IPR000524">
    <property type="entry name" value="Tscrpt_reg_HTH_GntR"/>
</dbReference>
<dbReference type="AlphaFoldDB" id="A0A060I6X0"/>
<name>A0A060I6X0_RHIET</name>
<accession>A0A060I6X0</accession>
<dbReference type="PANTHER" id="PTHR43537:SF5">
    <property type="entry name" value="UXU OPERON TRANSCRIPTIONAL REGULATOR"/>
    <property type="match status" value="1"/>
</dbReference>
<feature type="domain" description="HTH gntR-type" evidence="4">
    <location>
        <begin position="10"/>
        <end position="78"/>
    </location>
</feature>
<dbReference type="SMART" id="SM00345">
    <property type="entry name" value="HTH_GNTR"/>
    <property type="match status" value="1"/>
</dbReference>
<dbReference type="CDD" id="cd07377">
    <property type="entry name" value="WHTH_GntR"/>
    <property type="match status" value="1"/>
</dbReference>
<dbReference type="KEGG" id="rei:IE4771_PA00091"/>
<dbReference type="InterPro" id="IPR036390">
    <property type="entry name" value="WH_DNA-bd_sf"/>
</dbReference>